<name>A0A3S1A0L9_9GAMM</name>
<dbReference type="AlphaFoldDB" id="A0A3S1A0L9"/>
<accession>A0A3S1A0L9</accession>
<protein>
    <submittedName>
        <fullName evidence="2">Uncharacterized protein</fullName>
    </submittedName>
</protein>
<evidence type="ECO:0000313" key="4">
    <source>
        <dbReference type="Proteomes" id="UP000762586"/>
    </source>
</evidence>
<evidence type="ECO:0000313" key="2">
    <source>
        <dbReference type="EMBL" id="QPK23447.1"/>
    </source>
</evidence>
<keyword evidence="4" id="KW-1185">Reference proteome</keyword>
<reference evidence="2 3" key="2">
    <citation type="submission" date="2020-11" db="EMBL/GenBank/DDBJ databases">
        <title>Complete genome sequence of Pectobacterium brasiliense strain F126.</title>
        <authorList>
            <person name="Miroshnikov K."/>
            <person name="Vo T.N.H."/>
            <person name="Khodykina M.V."/>
            <person name="Kabanova A.P."/>
            <person name="Shneider M."/>
            <person name="Korzhenkov A."/>
            <person name="Toschakov S.V."/>
            <person name="Miroshnikov K.A."/>
            <person name="Ignatov A.N."/>
            <person name="Mikhailova Y.V."/>
            <person name="Shelenkov A."/>
            <person name="Yanushevich Y.G."/>
            <person name="Evseev P.V."/>
        </authorList>
    </citation>
    <scope>NUCLEOTIDE SEQUENCE [LARGE SCALE GENOMIC DNA]</scope>
    <source>
        <strain evidence="2 3">F126</strain>
    </source>
</reference>
<evidence type="ECO:0000313" key="3">
    <source>
        <dbReference type="Proteomes" id="UP000269351"/>
    </source>
</evidence>
<proteinExistence type="predicted"/>
<organism evidence="2 3">
    <name type="scientific">Pectobacterium brasiliense</name>
    <dbReference type="NCBI Taxonomy" id="180957"/>
    <lineage>
        <taxon>Bacteria</taxon>
        <taxon>Pseudomonadati</taxon>
        <taxon>Pseudomonadota</taxon>
        <taxon>Gammaproteobacteria</taxon>
        <taxon>Enterobacterales</taxon>
        <taxon>Pectobacteriaceae</taxon>
        <taxon>Pectobacterium</taxon>
    </lineage>
</organism>
<sequence>MTPRQRRQHNAGLGVVATAPRKSYLGRFTPLTSVQSGWIKSLLTAWGEGVRGEAGPRMPRGHACWNGLRGNRWSDKALERFTAALNQARSEGYKGQHVMNRAHAILWPHTPVSVIDQAIRNDDADFVEQCVLLALDVNDPVYLVGVQYYTTRKKISDITRELQAIAPWLTESEARRRVRWCLDIFRAKVFLSSRKLLTEQV</sequence>
<dbReference type="EMBL" id="JACGET010000011">
    <property type="protein sequence ID" value="MBN3106507.1"/>
    <property type="molecule type" value="Genomic_DNA"/>
</dbReference>
<dbReference type="EMBL" id="CP065031">
    <property type="protein sequence ID" value="QPK23447.1"/>
    <property type="molecule type" value="Genomic_DNA"/>
</dbReference>
<dbReference type="RefSeq" id="WP_119870648.1">
    <property type="nucleotide sequence ID" value="NZ_CP059955.1"/>
</dbReference>
<reference evidence="1 4" key="1">
    <citation type="submission" date="2020-07" db="EMBL/GenBank/DDBJ databases">
        <title>A pangenomic view of the genus Pectobacterium provides insights into genome organization, phylogeny, and virulence.</title>
        <authorList>
            <person name="Jonkheer E."/>
            <person name="Brankovics B."/>
            <person name="Houwers I."/>
            <person name="Van Der Wolf J."/>
            <person name="Bonants P."/>
            <person name="Vreeburg R."/>
            <person name="Bollema R."/>
            <person name="De Haan J."/>
            <person name="Berke L."/>
            <person name="De Ridder D."/>
            <person name="Smit S."/>
            <person name="Van Der Lee T.A.J."/>
        </authorList>
    </citation>
    <scope>NUCLEOTIDE SEQUENCE [LARGE SCALE GENOMIC DNA]</scope>
    <source>
        <strain evidence="1 4">NAK:384</strain>
    </source>
</reference>
<dbReference type="Proteomes" id="UP000762586">
    <property type="component" value="Unassembled WGS sequence"/>
</dbReference>
<evidence type="ECO:0000313" key="1">
    <source>
        <dbReference type="EMBL" id="MBN3106507.1"/>
    </source>
</evidence>
<gene>
    <name evidence="2" type="ORF">F126LOC_017695</name>
    <name evidence="1" type="ORF">H4F48_10540</name>
</gene>
<dbReference type="Proteomes" id="UP000269351">
    <property type="component" value="Chromosome"/>
</dbReference>